<proteinExistence type="predicted"/>
<dbReference type="InterPro" id="IPR003812">
    <property type="entry name" value="Fido"/>
</dbReference>
<dbReference type="RefSeq" id="WP_209659834.1">
    <property type="nucleotide sequence ID" value="NZ_JAGGLI010000007.1"/>
</dbReference>
<feature type="domain" description="Fido" evidence="1">
    <location>
        <begin position="155"/>
        <end position="292"/>
    </location>
</feature>
<dbReference type="Pfam" id="PF02661">
    <property type="entry name" value="Fic"/>
    <property type="match status" value="1"/>
</dbReference>
<sequence length="305" mass="35525">MKYITAKEASERWKISDRRIRALCKEGRIEGALKIEGRWLVPNEASKPVDARESNKKKYLGLNYDFTYIDSLKNKIDSHRPFSKRLINSLHEKLIIEWTYNTNAIEGNTLTMSETKVVLEGITIGGKTMREHLEVINHKEAILFVEDLISNKESLSEWNIRNLHGLILKGIDNENAGKYRKENVVIGGAKHIPPKNFEIEDLMKRLILEYNNEWYKYHPIVRATLLHGEFVKIHPFIDGNGRTSRLLLNFELMKNGYIPIIIKNENRAKYYEVLDEAHTTMNYKPFIDLVSDLEIESQSLWLSVI</sequence>
<dbReference type="PANTHER" id="PTHR13504">
    <property type="entry name" value="FIDO DOMAIN-CONTAINING PROTEIN DDB_G0283145"/>
    <property type="match status" value="1"/>
</dbReference>
<accession>A0ABS4KH72</accession>
<comment type="caution">
    <text evidence="2">The sequence shown here is derived from an EMBL/GenBank/DDBJ whole genome shotgun (WGS) entry which is preliminary data.</text>
</comment>
<dbReference type="PROSITE" id="PS51459">
    <property type="entry name" value="FIDO"/>
    <property type="match status" value="1"/>
</dbReference>
<dbReference type="SUPFAM" id="SSF140931">
    <property type="entry name" value="Fic-like"/>
    <property type="match status" value="1"/>
</dbReference>
<evidence type="ECO:0000259" key="1">
    <source>
        <dbReference type="PROSITE" id="PS51459"/>
    </source>
</evidence>
<keyword evidence="3" id="KW-1185">Reference proteome</keyword>
<dbReference type="InterPro" id="IPR036597">
    <property type="entry name" value="Fido-like_dom_sf"/>
</dbReference>
<name>A0ABS4KH72_9FIRM</name>
<dbReference type="PANTHER" id="PTHR13504:SF38">
    <property type="entry name" value="FIDO DOMAIN-CONTAINING PROTEIN"/>
    <property type="match status" value="1"/>
</dbReference>
<reference evidence="2 3" key="1">
    <citation type="submission" date="2021-03" db="EMBL/GenBank/DDBJ databases">
        <title>Genomic Encyclopedia of Type Strains, Phase IV (KMG-IV): sequencing the most valuable type-strain genomes for metagenomic binning, comparative biology and taxonomic classification.</title>
        <authorList>
            <person name="Goeker M."/>
        </authorList>
    </citation>
    <scope>NUCLEOTIDE SEQUENCE [LARGE SCALE GENOMIC DNA]</scope>
    <source>
        <strain evidence="2 3">DSM 27512</strain>
    </source>
</reference>
<dbReference type="EMBL" id="JAGGLI010000007">
    <property type="protein sequence ID" value="MBP2027112.1"/>
    <property type="molecule type" value="Genomic_DNA"/>
</dbReference>
<protein>
    <submittedName>
        <fullName evidence="2">Fic family protein</fullName>
    </submittedName>
</protein>
<dbReference type="Proteomes" id="UP001314903">
    <property type="component" value="Unassembled WGS sequence"/>
</dbReference>
<dbReference type="InterPro" id="IPR040198">
    <property type="entry name" value="Fido_containing"/>
</dbReference>
<organism evidence="2 3">
    <name type="scientific">Acetoanaerobium pronyense</name>
    <dbReference type="NCBI Taxonomy" id="1482736"/>
    <lineage>
        <taxon>Bacteria</taxon>
        <taxon>Bacillati</taxon>
        <taxon>Bacillota</taxon>
        <taxon>Clostridia</taxon>
        <taxon>Peptostreptococcales</taxon>
        <taxon>Filifactoraceae</taxon>
        <taxon>Acetoanaerobium</taxon>
    </lineage>
</organism>
<evidence type="ECO:0000313" key="3">
    <source>
        <dbReference type="Proteomes" id="UP001314903"/>
    </source>
</evidence>
<gene>
    <name evidence="2" type="ORF">J2Z35_000906</name>
</gene>
<dbReference type="Gene3D" id="1.10.3290.10">
    <property type="entry name" value="Fido-like domain"/>
    <property type="match status" value="1"/>
</dbReference>
<evidence type="ECO:0000313" key="2">
    <source>
        <dbReference type="EMBL" id="MBP2027112.1"/>
    </source>
</evidence>